<dbReference type="Pfam" id="PF14907">
    <property type="entry name" value="NTP_transf_5"/>
    <property type="match status" value="1"/>
</dbReference>
<reference evidence="1 2" key="1">
    <citation type="submission" date="2011-02" db="EMBL/GenBank/DDBJ databases">
        <authorList>
            <person name="Durkin A.S."/>
            <person name="Madupu R."/>
            <person name="Torralba M."/>
            <person name="Gillis M."/>
            <person name="Methe B."/>
            <person name="Sutton G."/>
            <person name="Nelson K.E."/>
        </authorList>
    </citation>
    <scope>NUCLEOTIDE SEQUENCE [LARGE SCALE GENOMIC DNA]</scope>
    <source>
        <strain evidence="1 2">CRIS 18C-A</strain>
    </source>
</reference>
<comment type="caution">
    <text evidence="1">The sequence shown here is derived from an EMBL/GenBank/DDBJ whole genome shotgun (WGS) entry which is preliminary data.</text>
</comment>
<evidence type="ECO:0000313" key="1">
    <source>
        <dbReference type="EMBL" id="EGC86885.1"/>
    </source>
</evidence>
<dbReference type="EMBL" id="AEXO01000032">
    <property type="protein sequence ID" value="EGC86885.1"/>
    <property type="molecule type" value="Genomic_DNA"/>
</dbReference>
<proteinExistence type="predicted"/>
<gene>
    <name evidence="1" type="ORF">HMPREF9303_0337</name>
</gene>
<accession>F0H5Q0</accession>
<keyword evidence="2" id="KW-1185">Reference proteome</keyword>
<evidence type="ECO:0008006" key="3">
    <source>
        <dbReference type="Google" id="ProtNLM"/>
    </source>
</evidence>
<dbReference type="Proteomes" id="UP000003155">
    <property type="component" value="Unassembled WGS sequence"/>
</dbReference>
<protein>
    <recommendedName>
        <fullName evidence="3">Nucleotidyltransferase family protein</fullName>
    </recommendedName>
</protein>
<dbReference type="InterPro" id="IPR039498">
    <property type="entry name" value="NTP_transf_5"/>
</dbReference>
<name>F0H5Q0_9BACT</name>
<evidence type="ECO:0000313" key="2">
    <source>
        <dbReference type="Proteomes" id="UP000003155"/>
    </source>
</evidence>
<dbReference type="AlphaFoldDB" id="F0H5Q0"/>
<organism evidence="1 2">
    <name type="scientific">Prevotella denticola CRIS 18C-A</name>
    <dbReference type="NCBI Taxonomy" id="944557"/>
    <lineage>
        <taxon>Bacteria</taxon>
        <taxon>Pseudomonadati</taxon>
        <taxon>Bacteroidota</taxon>
        <taxon>Bacteroidia</taxon>
        <taxon>Bacteroidales</taxon>
        <taxon>Prevotellaceae</taxon>
        <taxon>Prevotella</taxon>
    </lineage>
</organism>
<sequence>MFLDGGCCGNELSQMDEKEIKLSAIFFDFLRFCLQEDAAEPAGLAEMDWDALYDFGYKQAILGVFFHGIKRLSQSEHRPGRQQVLKWYGSCSVIGQANRQAYKDASELTALMLKKHGVHGCVLKGQTNALMYPDPYMRTSGDIDLWTDAKTLDVIRISRQLDSCGEIGYHHIEVGCFKTPVEVHFFPSFMGNLWHEYRLRRFFNQCKAAQFENLTELPDGLGYMYTLTDDFNRVFQMSHLMHHFFFEGIGLRQMIDYYYLLLRGFNEEERRKTLRIFRQTGMYKFAAAVMYVMKETLGLPEQYLLLKPDERIGRMLVSEMLQAGNFGFHDKRYSFAGKSVYSQYFVEIYRNLHFALDFPSETIWGRPLSRWWHMIYKAYLRRRLHWLQK</sequence>